<sequence length="118" mass="12249">MRTKFLATTGAALTALTLSTAAMADVGWGAGLTWTFGGPKPSAGPALGIKMFSTDKEKKAAGYLGVDYSFSDRGFRPNVGVAYLGENNVYVGADVGYSFAQQGMNFGAGVGYVDTKKD</sequence>
<dbReference type="RefSeq" id="WP_219162147.1">
    <property type="nucleotide sequence ID" value="NZ_JBGJLR010000021.1"/>
</dbReference>
<feature type="chain" id="PRO_5045651039" description="Porin family protein" evidence="1">
    <location>
        <begin position="25"/>
        <end position="118"/>
    </location>
</feature>
<gene>
    <name evidence="2" type="ORF">ACBP88_15365</name>
</gene>
<evidence type="ECO:0000313" key="2">
    <source>
        <dbReference type="EMBL" id="MEZ2740806.1"/>
    </source>
</evidence>
<accession>A0ABV4IG52</accession>
<evidence type="ECO:0000256" key="1">
    <source>
        <dbReference type="SAM" id="SignalP"/>
    </source>
</evidence>
<evidence type="ECO:0008006" key="4">
    <source>
        <dbReference type="Google" id="ProtNLM"/>
    </source>
</evidence>
<protein>
    <recommendedName>
        <fullName evidence="4">Porin family protein</fullName>
    </recommendedName>
</protein>
<name>A0ABV4IG52_9BURK</name>
<dbReference type="EMBL" id="JBGJLR010000021">
    <property type="protein sequence ID" value="MEZ2740806.1"/>
    <property type="molecule type" value="Genomic_DNA"/>
</dbReference>
<keyword evidence="3" id="KW-1185">Reference proteome</keyword>
<dbReference type="Proteomes" id="UP001567350">
    <property type="component" value="Unassembled WGS sequence"/>
</dbReference>
<reference evidence="2 3" key="1">
    <citation type="submission" date="2024-08" db="EMBL/GenBank/DDBJ databases">
        <authorList>
            <person name="Feng Z."/>
            <person name="Ronholm J."/>
        </authorList>
    </citation>
    <scope>NUCLEOTIDE SEQUENCE [LARGE SCALE GENOMIC DNA]</scope>
    <source>
        <strain evidence="2 3">4-AB0-8</strain>
    </source>
</reference>
<comment type="caution">
    <text evidence="2">The sequence shown here is derived from an EMBL/GenBank/DDBJ whole genome shotgun (WGS) entry which is preliminary data.</text>
</comment>
<keyword evidence="1" id="KW-0732">Signal</keyword>
<feature type="signal peptide" evidence="1">
    <location>
        <begin position="1"/>
        <end position="24"/>
    </location>
</feature>
<organism evidence="2 3">
    <name type="scientific">Comamonas jiangduensis</name>
    <dbReference type="NCBI Taxonomy" id="1194168"/>
    <lineage>
        <taxon>Bacteria</taxon>
        <taxon>Pseudomonadati</taxon>
        <taxon>Pseudomonadota</taxon>
        <taxon>Betaproteobacteria</taxon>
        <taxon>Burkholderiales</taxon>
        <taxon>Comamonadaceae</taxon>
        <taxon>Comamonas</taxon>
    </lineage>
</organism>
<proteinExistence type="predicted"/>
<evidence type="ECO:0000313" key="3">
    <source>
        <dbReference type="Proteomes" id="UP001567350"/>
    </source>
</evidence>